<evidence type="ECO:0000313" key="3">
    <source>
        <dbReference type="Proteomes" id="UP001164459"/>
    </source>
</evidence>
<feature type="transmembrane region" description="Helical" evidence="1">
    <location>
        <begin position="12"/>
        <end position="29"/>
    </location>
</feature>
<dbReference type="RefSeq" id="WP_269038912.1">
    <property type="nucleotide sequence ID" value="NZ_CP114040.1"/>
</dbReference>
<dbReference type="EMBL" id="CP114040">
    <property type="protein sequence ID" value="WAS96550.1"/>
    <property type="molecule type" value="Genomic_DNA"/>
</dbReference>
<keyword evidence="1" id="KW-0812">Transmembrane</keyword>
<reference evidence="2" key="1">
    <citation type="submission" date="2022-11" db="EMBL/GenBank/DDBJ databases">
        <title>Minimal conservation of predation-associated metabolite biosynthetic gene clusters underscores biosynthetic potential of Myxococcota including descriptions for ten novel species: Archangium lansinium sp. nov., Myxococcus landrumus sp. nov., Nannocystis bai.</title>
        <authorList>
            <person name="Ahearne A."/>
            <person name="Stevens C."/>
            <person name="Dowd S."/>
        </authorList>
    </citation>
    <scope>NUCLEOTIDE SEQUENCE</scope>
    <source>
        <strain evidence="2">Fl3</strain>
    </source>
</reference>
<organism evidence="2 3">
    <name type="scientific">Nannocystis punicea</name>
    <dbReference type="NCBI Taxonomy" id="2995304"/>
    <lineage>
        <taxon>Bacteria</taxon>
        <taxon>Pseudomonadati</taxon>
        <taxon>Myxococcota</taxon>
        <taxon>Polyangia</taxon>
        <taxon>Nannocystales</taxon>
        <taxon>Nannocystaceae</taxon>
        <taxon>Nannocystis</taxon>
    </lineage>
</organism>
<feature type="transmembrane region" description="Helical" evidence="1">
    <location>
        <begin position="93"/>
        <end position="113"/>
    </location>
</feature>
<keyword evidence="1" id="KW-0472">Membrane</keyword>
<dbReference type="Proteomes" id="UP001164459">
    <property type="component" value="Chromosome"/>
</dbReference>
<gene>
    <name evidence="2" type="ORF">O0S08_10365</name>
</gene>
<sequence>MRALSSEVHGALDQGLVFALALAPAWFPAGTPRVASIACYALMLGLWLLSQLTCYPFGSVCAIGYGAHGIVETSLAPLVVALPWLLGFAEWPVARSVFVFAGVAALLLGLTAWGRRDAREARYEPPVDRGARPPHQGP</sequence>
<accession>A0ABY7HBT5</accession>
<evidence type="ECO:0000313" key="2">
    <source>
        <dbReference type="EMBL" id="WAS96550.1"/>
    </source>
</evidence>
<name>A0ABY7HBT5_9BACT</name>
<proteinExistence type="predicted"/>
<feature type="transmembrane region" description="Helical" evidence="1">
    <location>
        <begin position="35"/>
        <end position="57"/>
    </location>
</feature>
<keyword evidence="1" id="KW-1133">Transmembrane helix</keyword>
<evidence type="ECO:0000256" key="1">
    <source>
        <dbReference type="SAM" id="Phobius"/>
    </source>
</evidence>
<keyword evidence="3" id="KW-1185">Reference proteome</keyword>
<protein>
    <submittedName>
        <fullName evidence="2">Uncharacterized protein</fullName>
    </submittedName>
</protein>